<keyword evidence="5" id="KW-1185">Reference proteome</keyword>
<dbReference type="PANTHER" id="PTHR40841">
    <property type="entry name" value="SIDEROPHORE TRIACETYLFUSARININE C ESTERASE"/>
    <property type="match status" value="1"/>
</dbReference>
<dbReference type="EMBL" id="CP041637">
    <property type="protein sequence ID" value="QDO94454.1"/>
    <property type="molecule type" value="Genomic_DNA"/>
</dbReference>
<dbReference type="Gene3D" id="3.40.50.1820">
    <property type="entry name" value="alpha/beta hydrolase"/>
    <property type="match status" value="1"/>
</dbReference>
<dbReference type="InterPro" id="IPR000801">
    <property type="entry name" value="Esterase-like"/>
</dbReference>
<dbReference type="AlphaFoldDB" id="A0A516GSF9"/>
<feature type="signal peptide" evidence="3">
    <location>
        <begin position="1"/>
        <end position="26"/>
    </location>
</feature>
<dbReference type="Proteomes" id="UP000319209">
    <property type="component" value="Chromosome"/>
</dbReference>
<organism evidence="4 5">
    <name type="scientific">Formosa sediminum</name>
    <dbReference type="NCBI Taxonomy" id="2594004"/>
    <lineage>
        <taxon>Bacteria</taxon>
        <taxon>Pseudomonadati</taxon>
        <taxon>Bacteroidota</taxon>
        <taxon>Flavobacteriia</taxon>
        <taxon>Flavobacteriales</taxon>
        <taxon>Flavobacteriaceae</taxon>
        <taxon>Formosa</taxon>
    </lineage>
</organism>
<comment type="similarity">
    <text evidence="1">Belongs to the esterase D family.</text>
</comment>
<dbReference type="KEGG" id="fop:FNB79_10930"/>
<evidence type="ECO:0000313" key="4">
    <source>
        <dbReference type="EMBL" id="QDO94454.1"/>
    </source>
</evidence>
<dbReference type="InterPro" id="IPR029058">
    <property type="entry name" value="AB_hydrolase_fold"/>
</dbReference>
<reference evidence="4 5" key="1">
    <citation type="submission" date="2019-07" db="EMBL/GenBank/DDBJ databases">
        <title>Genome sequencing for Formosa sp. PS13.</title>
        <authorList>
            <person name="Park S.-J."/>
        </authorList>
    </citation>
    <scope>NUCLEOTIDE SEQUENCE [LARGE SCALE GENOMIC DNA]</scope>
    <source>
        <strain evidence="4 5">PS13</strain>
    </source>
</reference>
<dbReference type="GO" id="GO:0016788">
    <property type="term" value="F:hydrolase activity, acting on ester bonds"/>
    <property type="evidence" value="ECO:0007669"/>
    <property type="project" value="TreeGrafter"/>
</dbReference>
<gene>
    <name evidence="4" type="ORF">FNB79_10930</name>
</gene>
<dbReference type="SUPFAM" id="SSF53474">
    <property type="entry name" value="alpha/beta-Hydrolases"/>
    <property type="match status" value="1"/>
</dbReference>
<name>A0A516GSF9_9FLAO</name>
<keyword evidence="3" id="KW-0732">Signal</keyword>
<dbReference type="Pfam" id="PF00756">
    <property type="entry name" value="Esterase"/>
    <property type="match status" value="1"/>
</dbReference>
<keyword evidence="2 4" id="KW-0378">Hydrolase</keyword>
<feature type="chain" id="PRO_5021874892" evidence="3">
    <location>
        <begin position="27"/>
        <end position="362"/>
    </location>
</feature>
<dbReference type="RefSeq" id="WP_143381339.1">
    <property type="nucleotide sequence ID" value="NZ_CP041637.1"/>
</dbReference>
<dbReference type="OrthoDB" id="9784036at2"/>
<evidence type="ECO:0000256" key="3">
    <source>
        <dbReference type="SAM" id="SignalP"/>
    </source>
</evidence>
<dbReference type="PANTHER" id="PTHR40841:SF2">
    <property type="entry name" value="SIDEROPHORE-DEGRADING ESTERASE (EUROFUNG)"/>
    <property type="match status" value="1"/>
</dbReference>
<evidence type="ECO:0000256" key="2">
    <source>
        <dbReference type="ARBA" id="ARBA00022801"/>
    </source>
</evidence>
<proteinExistence type="inferred from homology"/>
<dbReference type="InterPro" id="IPR052558">
    <property type="entry name" value="Siderophore_Hydrolase_D"/>
</dbReference>
<evidence type="ECO:0000256" key="1">
    <source>
        <dbReference type="ARBA" id="ARBA00005622"/>
    </source>
</evidence>
<accession>A0A516GSF9</accession>
<sequence length="362" mass="41494">MFKHKYLHVAVGLICFFSILPQTTLAQEQLNIGEKITLKSQVLNATRTLYISLPKSYNDTTYSPKAYPVLYFFDGDSHFENLVAQRNWQTRNLYATMPEVILVGIVQEDRTHELTPTKMETPASWKRANFSTSGGNPTFMTFIETEVKPLINNTYRTNGFEILSGHSFGGLATVNCFVNTPQFFDAYVAIDPSMWWNHTNILNHMQDQWITEAHQGKLLFVAKANDPGSGAEHHNANLALHDTLEALQDRANFRWDFKFYDNEDHGSVVIPAEFDAYRFLFKGYQMPVKTLMKQPELLAAHFTQISERLGYQVVPDEALIDEMANVCMRQDLYAQAEALLLKNSENYPNSAHAQSRYQNFKH</sequence>
<evidence type="ECO:0000313" key="5">
    <source>
        <dbReference type="Proteomes" id="UP000319209"/>
    </source>
</evidence>
<protein>
    <submittedName>
        <fullName evidence="4">Alpha/beta hydrolase</fullName>
    </submittedName>
</protein>